<keyword evidence="3" id="KW-1185">Reference proteome</keyword>
<feature type="region of interest" description="Disordered" evidence="1">
    <location>
        <begin position="1"/>
        <end position="45"/>
    </location>
</feature>
<evidence type="ECO:0000313" key="3">
    <source>
        <dbReference type="Proteomes" id="UP001239462"/>
    </source>
</evidence>
<gene>
    <name evidence="2" type="ORF">QTN89_12100</name>
</gene>
<dbReference type="RefSeq" id="WP_289163790.1">
    <property type="nucleotide sequence ID" value="NZ_JASZZN010000007.1"/>
</dbReference>
<proteinExistence type="predicted"/>
<reference evidence="2 3" key="1">
    <citation type="submission" date="2023-06" db="EMBL/GenBank/DDBJ databases">
        <title>Roseiconus lacunae JC819 isolated from Gulf of Mannar region, Tamil Nadu.</title>
        <authorList>
            <person name="Pk S."/>
            <person name="Ch S."/>
            <person name="Ch V.R."/>
        </authorList>
    </citation>
    <scope>NUCLEOTIDE SEQUENCE [LARGE SCALE GENOMIC DNA]</scope>
    <source>
        <strain evidence="2 3">JC819</strain>
    </source>
</reference>
<sequence length="653" mass="73563">MSRQSAKSSTAAIASPERPSMQISKSQGLDQPTRQLPGTSSNVDSPISPQWVTLRKQIAQQRKSTPIKKIFGDSTKAGEVYRWGISPANFSPLDDEIFIELLSRLAADASVTADRFRALEFARLTGDLFELATFAGDELKQSSLLAIAAAALPGLLKHLDEPTWWEWLGTIQELRESWLDQDASHPAYLIATGEIGLTLSLTLQPLPSCRRMFETSLSSIARWAEQPERCVCSALEHPQDVRLVLASVLRCHSWLAAILSAQFASEHFSLNKRQAKQIRKTSDQLHEVARELTTWMLALSRGDGSTAFVPKPDGRWGDTRTTGLLRQAAQLDPPVFVPAIDALLGQTPSIRRLTWMTSLPESLMHHEGAKLACLLPDWDARRGRVFLDYLGKEFHFEMATGKTVLLSGRWKTSLHVDGIQLKPVTDWELTCEYTDDDVHYLEFEQSYDDGFAVQRQVALIREDRCCLIADAIVQTDYRNAPENSERRIEYRSTIPISDSVTLTSQDDLTEMLFKSKTSQGLLLPLAADEWTTAPSSQRLSVNDEGELQWTDRGVGQLFSPLWIDLNKKRFSSKRTWRQLTVAEQLEPVPHSTASAFRIQSEASQWILYRSLHEGGPRSFFGKQMIVDFFAARFYAHDQSWEELVVVEGSEDHE</sequence>
<protein>
    <recommendedName>
        <fullName evidence="4">Heparinase</fullName>
    </recommendedName>
</protein>
<organism evidence="2 3">
    <name type="scientific">Roseiconus lacunae</name>
    <dbReference type="NCBI Taxonomy" id="2605694"/>
    <lineage>
        <taxon>Bacteria</taxon>
        <taxon>Pseudomonadati</taxon>
        <taxon>Planctomycetota</taxon>
        <taxon>Planctomycetia</taxon>
        <taxon>Pirellulales</taxon>
        <taxon>Pirellulaceae</taxon>
        <taxon>Roseiconus</taxon>
    </lineage>
</organism>
<evidence type="ECO:0000313" key="2">
    <source>
        <dbReference type="EMBL" id="MDM4016175.1"/>
    </source>
</evidence>
<name>A0ABT7PI56_9BACT</name>
<dbReference type="Proteomes" id="UP001239462">
    <property type="component" value="Unassembled WGS sequence"/>
</dbReference>
<feature type="compositionally biased region" description="Polar residues" evidence="1">
    <location>
        <begin position="1"/>
        <end position="12"/>
    </location>
</feature>
<accession>A0ABT7PI56</accession>
<evidence type="ECO:0000256" key="1">
    <source>
        <dbReference type="SAM" id="MobiDB-lite"/>
    </source>
</evidence>
<feature type="compositionally biased region" description="Polar residues" evidence="1">
    <location>
        <begin position="21"/>
        <end position="45"/>
    </location>
</feature>
<dbReference type="EMBL" id="JASZZN010000007">
    <property type="protein sequence ID" value="MDM4016175.1"/>
    <property type="molecule type" value="Genomic_DNA"/>
</dbReference>
<comment type="caution">
    <text evidence="2">The sequence shown here is derived from an EMBL/GenBank/DDBJ whole genome shotgun (WGS) entry which is preliminary data.</text>
</comment>
<evidence type="ECO:0008006" key="4">
    <source>
        <dbReference type="Google" id="ProtNLM"/>
    </source>
</evidence>